<evidence type="ECO:0000259" key="1">
    <source>
        <dbReference type="Pfam" id="PF18922"/>
    </source>
</evidence>
<accession>A0ABP8LV40</accession>
<proteinExistence type="predicted"/>
<keyword evidence="3" id="KW-1185">Reference proteome</keyword>
<dbReference type="Proteomes" id="UP001501508">
    <property type="component" value="Unassembled WGS sequence"/>
</dbReference>
<protein>
    <recommendedName>
        <fullName evidence="1">DUF5672 domain-containing protein</fullName>
    </recommendedName>
</protein>
<organism evidence="2 3">
    <name type="scientific">Ravibacter arvi</name>
    <dbReference type="NCBI Taxonomy" id="2051041"/>
    <lineage>
        <taxon>Bacteria</taxon>
        <taxon>Pseudomonadati</taxon>
        <taxon>Bacteroidota</taxon>
        <taxon>Cytophagia</taxon>
        <taxon>Cytophagales</taxon>
        <taxon>Spirosomataceae</taxon>
        <taxon>Ravibacter</taxon>
    </lineage>
</organism>
<dbReference type="EMBL" id="BAABEY010000016">
    <property type="protein sequence ID" value="GAA4437035.1"/>
    <property type="molecule type" value="Genomic_DNA"/>
</dbReference>
<reference evidence="3" key="1">
    <citation type="journal article" date="2019" name="Int. J. Syst. Evol. Microbiol.">
        <title>The Global Catalogue of Microorganisms (GCM) 10K type strain sequencing project: providing services to taxonomists for standard genome sequencing and annotation.</title>
        <authorList>
            <consortium name="The Broad Institute Genomics Platform"/>
            <consortium name="The Broad Institute Genome Sequencing Center for Infectious Disease"/>
            <person name="Wu L."/>
            <person name="Ma J."/>
        </authorList>
    </citation>
    <scope>NUCLEOTIDE SEQUENCE [LARGE SCALE GENOMIC DNA]</scope>
    <source>
        <strain evidence="3">JCM 31920</strain>
    </source>
</reference>
<feature type="domain" description="DUF5672" evidence="1">
    <location>
        <begin position="50"/>
        <end position="219"/>
    </location>
</feature>
<name>A0ABP8LV40_9BACT</name>
<dbReference type="InterPro" id="IPR043729">
    <property type="entry name" value="DUF5672"/>
</dbReference>
<dbReference type="Pfam" id="PF18922">
    <property type="entry name" value="DUF5672"/>
    <property type="match status" value="1"/>
</dbReference>
<evidence type="ECO:0000313" key="3">
    <source>
        <dbReference type="Proteomes" id="UP001501508"/>
    </source>
</evidence>
<comment type="caution">
    <text evidence="2">The sequence shown here is derived from an EMBL/GenBank/DDBJ whole genome shotgun (WGS) entry which is preliminary data.</text>
</comment>
<sequence length="237" mass="27356">MVRPFLEEAEKVSLSRCLEVLGSWPIVLLSPADLDLAAIQHFCGNRAIERRFDPGYFKSIADYNRLMISARFYEAFADYDYMLLYQLDAYVFEDRLAEWCARGYDYVGAPALHQGFERLPEGEAAQYAKALDSHRLVFNGGLSLRKISAMKRLIKLYNFFFPAWPGNEDMLFSLASTRLQPLKPFMKLPQWRTALEFSFEKSPAASLEITKGKLPFGCHAWEKYDPAFWTAYILDQP</sequence>
<gene>
    <name evidence="2" type="ORF">GCM10023091_15760</name>
</gene>
<evidence type="ECO:0000313" key="2">
    <source>
        <dbReference type="EMBL" id="GAA4437035.1"/>
    </source>
</evidence>